<keyword evidence="2 8" id="KW-0637">Prenyltransferase</keyword>
<comment type="catalytic activity">
    <reaction evidence="7 8">
        <text>geranylgeranyl diphosphate + L-cysteinyl-[protein] = S-geranylgeranyl-L-cysteinyl-[protein] + diphosphate</text>
        <dbReference type="Rhea" id="RHEA:21240"/>
        <dbReference type="Rhea" id="RHEA-COMP:10131"/>
        <dbReference type="Rhea" id="RHEA-COMP:11537"/>
        <dbReference type="ChEBI" id="CHEBI:29950"/>
        <dbReference type="ChEBI" id="CHEBI:33019"/>
        <dbReference type="ChEBI" id="CHEBI:57533"/>
        <dbReference type="ChEBI" id="CHEBI:86021"/>
        <dbReference type="EC" id="2.5.1.60"/>
    </reaction>
</comment>
<reference evidence="10 11" key="2">
    <citation type="journal article" date="2022" name="Mol. Biol. Evol.">
        <title>Comparative Genomics Reveals Insights into the Divergent Evolution of Astigmatic Mites and Household Pest Adaptations.</title>
        <authorList>
            <person name="Xiong Q."/>
            <person name="Wan A.T."/>
            <person name="Liu X."/>
            <person name="Fung C.S."/>
            <person name="Xiao X."/>
            <person name="Malainual N."/>
            <person name="Hou J."/>
            <person name="Wang L."/>
            <person name="Wang M."/>
            <person name="Yang K.Y."/>
            <person name="Cui Y."/>
            <person name="Leung E.L."/>
            <person name="Nong W."/>
            <person name="Shin S.K."/>
            <person name="Au S.W."/>
            <person name="Jeong K.Y."/>
            <person name="Chew F.T."/>
            <person name="Hui J.H."/>
            <person name="Leung T.F."/>
            <person name="Tungtrongchitr A."/>
            <person name="Zhong N."/>
            <person name="Liu Z."/>
            <person name="Tsui S.K."/>
        </authorList>
    </citation>
    <scope>NUCLEOTIDE SEQUENCE [LARGE SCALE GENOMIC DNA]</scope>
    <source>
        <strain evidence="10">Derp</strain>
    </source>
</reference>
<dbReference type="InterPro" id="IPR008930">
    <property type="entry name" value="Terpenoid_cyclase/PrenylTrfase"/>
</dbReference>
<dbReference type="SUPFAM" id="SSF48239">
    <property type="entry name" value="Terpenoid cyclases/Protein prenyltransferases"/>
    <property type="match status" value="1"/>
</dbReference>
<keyword evidence="5" id="KW-0677">Repeat</keyword>
<accession>A0ABQ8JAR8</accession>
<protein>
    <recommendedName>
        <fullName evidence="8">Geranylgeranyl transferase type-2 subunit beta</fullName>
        <ecNumber evidence="8">2.5.1.60</ecNumber>
    </recommendedName>
</protein>
<evidence type="ECO:0000256" key="6">
    <source>
        <dbReference type="ARBA" id="ARBA00022833"/>
    </source>
</evidence>
<evidence type="ECO:0000256" key="4">
    <source>
        <dbReference type="ARBA" id="ARBA00022723"/>
    </source>
</evidence>
<evidence type="ECO:0000256" key="8">
    <source>
        <dbReference type="RuleBase" id="RU365076"/>
    </source>
</evidence>
<evidence type="ECO:0000256" key="2">
    <source>
        <dbReference type="ARBA" id="ARBA00022602"/>
    </source>
</evidence>
<dbReference type="PANTHER" id="PTHR11774:SF11">
    <property type="entry name" value="GERANYLGERANYL TRANSFERASE TYPE-2 SUBUNIT BETA"/>
    <property type="match status" value="1"/>
</dbReference>
<comment type="caution">
    <text evidence="10">The sequence shown here is derived from an EMBL/GenBank/DDBJ whole genome shotgun (WGS) entry which is preliminary data.</text>
</comment>
<keyword evidence="6 8" id="KW-0862">Zinc</keyword>
<dbReference type="EMBL" id="NJHN03000058">
    <property type="protein sequence ID" value="KAH9419653.1"/>
    <property type="molecule type" value="Genomic_DNA"/>
</dbReference>
<keyword evidence="4 8" id="KW-0479">Metal-binding</keyword>
<keyword evidence="11" id="KW-1185">Reference proteome</keyword>
<comment type="function">
    <text evidence="8">Catalyzes the transfer of a geranylgeranyl moiety from geranylgeranyl diphosphate to both cysteines of proteins with the C-terminal sequence -XXCC, -XCXC and -CCXX.</text>
</comment>
<dbReference type="PANTHER" id="PTHR11774">
    <property type="entry name" value="GERANYLGERANYL TRANSFERASE TYPE BETA SUBUNIT"/>
    <property type="match status" value="1"/>
</dbReference>
<feature type="domain" description="Prenyltransferase alpha-alpha toroid" evidence="9">
    <location>
        <begin position="24"/>
        <end position="355"/>
    </location>
</feature>
<dbReference type="CDD" id="cd02894">
    <property type="entry name" value="GGTase-II"/>
    <property type="match status" value="1"/>
</dbReference>
<dbReference type="InterPro" id="IPR026873">
    <property type="entry name" value="Ptb1"/>
</dbReference>
<keyword evidence="3 8" id="KW-0808">Transferase</keyword>
<dbReference type="InterPro" id="IPR001330">
    <property type="entry name" value="Prenyltrans"/>
</dbReference>
<evidence type="ECO:0000256" key="1">
    <source>
        <dbReference type="ARBA" id="ARBA00010497"/>
    </source>
</evidence>
<evidence type="ECO:0000259" key="9">
    <source>
        <dbReference type="Pfam" id="PF00432"/>
    </source>
</evidence>
<dbReference type="Gene3D" id="1.50.10.20">
    <property type="match status" value="1"/>
</dbReference>
<evidence type="ECO:0000256" key="7">
    <source>
        <dbReference type="ARBA" id="ARBA00047658"/>
    </source>
</evidence>
<reference evidence="10 11" key="1">
    <citation type="journal article" date="2018" name="J. Allergy Clin. Immunol.">
        <title>High-quality assembly of Dermatophagoides pteronyssinus genome and transcriptome reveals a wide range of novel allergens.</title>
        <authorList>
            <person name="Liu X.Y."/>
            <person name="Yang K.Y."/>
            <person name="Wang M.Q."/>
            <person name="Kwok J.S."/>
            <person name="Zeng X."/>
            <person name="Yang Z."/>
            <person name="Xiao X.J."/>
            <person name="Lau C.P."/>
            <person name="Li Y."/>
            <person name="Huang Z.M."/>
            <person name="Ba J.G."/>
            <person name="Yim A.K."/>
            <person name="Ouyang C.Y."/>
            <person name="Ngai S.M."/>
            <person name="Chan T.F."/>
            <person name="Leung E.L."/>
            <person name="Liu L."/>
            <person name="Liu Z.G."/>
            <person name="Tsui S.K."/>
        </authorList>
    </citation>
    <scope>NUCLEOTIDE SEQUENCE [LARGE SCALE GENOMIC DNA]</scope>
    <source>
        <strain evidence="10">Derp</strain>
    </source>
</reference>
<evidence type="ECO:0000256" key="3">
    <source>
        <dbReference type="ARBA" id="ARBA00022679"/>
    </source>
</evidence>
<evidence type="ECO:0000313" key="10">
    <source>
        <dbReference type="EMBL" id="KAH9419653.1"/>
    </source>
</evidence>
<dbReference type="EC" id="2.5.1.60" evidence="8"/>
<comment type="cofactor">
    <cofactor evidence="8">
        <name>Zn(2+)</name>
        <dbReference type="ChEBI" id="CHEBI:29105"/>
    </cofactor>
    <text evidence="8">Binds 1 zinc ion per subunit.</text>
</comment>
<dbReference type="Pfam" id="PF00432">
    <property type="entry name" value="Prenyltrans"/>
    <property type="match status" value="1"/>
</dbReference>
<dbReference type="InterPro" id="IPR045089">
    <property type="entry name" value="PGGT1B-like"/>
</dbReference>
<evidence type="ECO:0000313" key="11">
    <source>
        <dbReference type="Proteomes" id="UP000887458"/>
    </source>
</evidence>
<sequence>KIIRSKMLIRDVELKPDSPKEFFLDKHVQFLNNYAKNKDNSYEQIMVEYLKMNGIYWTITALKLADSSIENDVRQEIIELIRSCKHSNGGISAAPRHDPHILYTLSAIQILVSFGVNLESSDPEESIIDVNKTVEFVVSLQNEDGSFNGDHWGEVDVRFTFCSIASLALLKRLDAIDLDRTIDFVMKCYNQIDGAFGCRPNSESHSGLTYCCLGSLSIAGQLHRIDADRLGWWLAERQLPSGGLNGRPEKLPDLCYSWWVLSSLAIIGRLHWINKQKLLCFIMACQDNETGGFSDRPGNMVDPFHTLFGITGLSLLSHEYFDDSTSDNKQNDQEDLIDIEKLSKIIQKVNPVFCMLDQTIKDRGILIQRLSII</sequence>
<dbReference type="Proteomes" id="UP000887458">
    <property type="component" value="Unassembled WGS sequence"/>
</dbReference>
<gene>
    <name evidence="10" type="ORF">DERP_009711</name>
</gene>
<name>A0ABQ8JAR8_DERPT</name>
<proteinExistence type="inferred from homology"/>
<organism evidence="10 11">
    <name type="scientific">Dermatophagoides pteronyssinus</name>
    <name type="common">European house dust mite</name>
    <dbReference type="NCBI Taxonomy" id="6956"/>
    <lineage>
        <taxon>Eukaryota</taxon>
        <taxon>Metazoa</taxon>
        <taxon>Ecdysozoa</taxon>
        <taxon>Arthropoda</taxon>
        <taxon>Chelicerata</taxon>
        <taxon>Arachnida</taxon>
        <taxon>Acari</taxon>
        <taxon>Acariformes</taxon>
        <taxon>Sarcoptiformes</taxon>
        <taxon>Astigmata</taxon>
        <taxon>Psoroptidia</taxon>
        <taxon>Analgoidea</taxon>
        <taxon>Pyroglyphidae</taxon>
        <taxon>Dermatophagoidinae</taxon>
        <taxon>Dermatophagoides</taxon>
    </lineage>
</organism>
<comment type="similarity">
    <text evidence="1 8">Belongs to the protein prenyltransferase subunit beta family.</text>
</comment>
<evidence type="ECO:0000256" key="5">
    <source>
        <dbReference type="ARBA" id="ARBA00022737"/>
    </source>
</evidence>
<feature type="non-terminal residue" evidence="10">
    <location>
        <position position="1"/>
    </location>
</feature>